<keyword evidence="4" id="KW-1185">Reference proteome</keyword>
<organism evidence="3 4">
    <name type="scientific">Paenactinomyces guangxiensis</name>
    <dbReference type="NCBI Taxonomy" id="1490290"/>
    <lineage>
        <taxon>Bacteria</taxon>
        <taxon>Bacillati</taxon>
        <taxon>Bacillota</taxon>
        <taxon>Bacilli</taxon>
        <taxon>Bacillales</taxon>
        <taxon>Thermoactinomycetaceae</taxon>
        <taxon>Paenactinomyces</taxon>
    </lineage>
</organism>
<evidence type="ECO:0000313" key="4">
    <source>
        <dbReference type="Proteomes" id="UP000535491"/>
    </source>
</evidence>
<evidence type="ECO:0000313" key="3">
    <source>
        <dbReference type="EMBL" id="MBA4495294.1"/>
    </source>
</evidence>
<keyword evidence="1" id="KW-0238">DNA-binding</keyword>
<accession>A0A7W1WSK8</accession>
<dbReference type="GO" id="GO:0003677">
    <property type="term" value="F:DNA binding"/>
    <property type="evidence" value="ECO:0007669"/>
    <property type="project" value="UniProtKB-KW"/>
</dbReference>
<protein>
    <submittedName>
        <fullName evidence="3">Transposase</fullName>
    </submittedName>
</protein>
<sequence length="83" mass="9515">MLIQFTTYKAEYAGKKVEWVDPCNTSQACSECRRIVKKKLGERIHRCSCGYTADRDVNAARNILQKAKGYIPERSGQREFNLA</sequence>
<evidence type="ECO:0000259" key="2">
    <source>
        <dbReference type="Pfam" id="PF07282"/>
    </source>
</evidence>
<reference evidence="3 4" key="1">
    <citation type="submission" date="2020-07" db="EMBL/GenBank/DDBJ databases">
        <authorList>
            <person name="Feng H."/>
        </authorList>
    </citation>
    <scope>NUCLEOTIDE SEQUENCE [LARGE SCALE GENOMIC DNA]</scope>
    <source>
        <strain evidence="4">s-10</strain>
    </source>
</reference>
<dbReference type="Proteomes" id="UP000535491">
    <property type="component" value="Unassembled WGS sequence"/>
</dbReference>
<dbReference type="InterPro" id="IPR010095">
    <property type="entry name" value="Cas12f1-like_TNB"/>
</dbReference>
<name>A0A7W1WSK8_9BACL</name>
<feature type="non-terminal residue" evidence="3">
    <location>
        <position position="1"/>
    </location>
</feature>
<comment type="caution">
    <text evidence="3">The sequence shown here is derived from an EMBL/GenBank/DDBJ whole genome shotgun (WGS) entry which is preliminary data.</text>
</comment>
<proteinExistence type="predicted"/>
<dbReference type="RefSeq" id="WP_181752596.1">
    <property type="nucleotide sequence ID" value="NZ_JACEIQ010000014.1"/>
</dbReference>
<gene>
    <name evidence="3" type="ORF">H1191_13360</name>
</gene>
<dbReference type="Pfam" id="PF07282">
    <property type="entry name" value="Cas12f1-like_TNB"/>
    <property type="match status" value="1"/>
</dbReference>
<feature type="domain" description="Cas12f1-like TNB" evidence="2">
    <location>
        <begin position="1"/>
        <end position="63"/>
    </location>
</feature>
<dbReference type="EMBL" id="JACEIQ010000014">
    <property type="protein sequence ID" value="MBA4495294.1"/>
    <property type="molecule type" value="Genomic_DNA"/>
</dbReference>
<dbReference type="AlphaFoldDB" id="A0A7W1WSK8"/>
<evidence type="ECO:0000256" key="1">
    <source>
        <dbReference type="ARBA" id="ARBA00023125"/>
    </source>
</evidence>